<comment type="function">
    <text evidence="1">Membrane-anchoring subunit of succinate dehydrogenase (SDH).</text>
</comment>
<feature type="transmembrane region" description="Helical" evidence="7">
    <location>
        <begin position="86"/>
        <end position="108"/>
    </location>
</feature>
<sequence length="109" mass="12622">MSLGGTGLRDWLVQRYTAAFLGIYTLFLVGFVLMHQELAYEDWLGLFTSPWMQISTLFALICVAFHAWVGLWTVLTDYIKPFLLRYVLEGVIIFTLFGYVIWGIFVLWG</sequence>
<feature type="transmembrane region" description="Helical" evidence="7">
    <location>
        <begin position="12"/>
        <end position="34"/>
    </location>
</feature>
<evidence type="ECO:0000256" key="1">
    <source>
        <dbReference type="ARBA" id="ARBA00004050"/>
    </source>
</evidence>
<dbReference type="PIRSF" id="PIRSF000169">
    <property type="entry name" value="SDH_D"/>
    <property type="match status" value="1"/>
</dbReference>
<keyword evidence="6" id="KW-0479">Metal-binding</keyword>
<feature type="binding site" description="axial binding residue" evidence="6">
    <location>
        <position position="66"/>
    </location>
    <ligand>
        <name>heme</name>
        <dbReference type="ChEBI" id="CHEBI:30413"/>
        <note>ligand shared with second transmembrane subunit</note>
    </ligand>
    <ligandPart>
        <name>Fe</name>
        <dbReference type="ChEBI" id="CHEBI:18248"/>
    </ligandPart>
</feature>
<keyword evidence="6" id="KW-0349">Heme</keyword>
<dbReference type="NCBIfam" id="TIGR02968">
    <property type="entry name" value="succ_dehyd_anc"/>
    <property type="match status" value="1"/>
</dbReference>
<dbReference type="InterPro" id="IPR014312">
    <property type="entry name" value="Succ_DH_anchor"/>
</dbReference>
<dbReference type="PANTHER" id="PTHR38689">
    <property type="entry name" value="SUCCINATE DEHYDROGENASE HYDROPHOBIC MEMBRANE ANCHOR SUBUNIT"/>
    <property type="match status" value="1"/>
</dbReference>
<evidence type="ECO:0000256" key="5">
    <source>
        <dbReference type="PIRSR" id="PIRSR000169-1"/>
    </source>
</evidence>
<dbReference type="UniPathway" id="UPA00223"/>
<dbReference type="OrthoDB" id="5612767at2"/>
<dbReference type="AlphaFoldDB" id="A0A0Q9Z1X3"/>
<keyword evidence="10" id="KW-1185">Reference proteome</keyword>
<keyword evidence="6" id="KW-0408">Iron</keyword>
<dbReference type="STRING" id="295108.HT99x_00122"/>
<comment type="caution">
    <text evidence="8">The sequence shown here is derived from an EMBL/GenBank/DDBJ whole genome shotgun (WGS) entry which is preliminary data.</text>
</comment>
<dbReference type="CDD" id="cd03494">
    <property type="entry name" value="SQR_TypeC_SdhD"/>
    <property type="match status" value="1"/>
</dbReference>
<protein>
    <submittedName>
        <fullName evidence="8">Succinate dehydrogenase hydrophobic membrane anchor subunit</fullName>
    </submittedName>
    <submittedName>
        <fullName evidence="9">Succinate dehydrogenase, hydrophobic membrane anchor protein</fullName>
    </submittedName>
</protein>
<dbReference type="Gene3D" id="1.20.1300.10">
    <property type="entry name" value="Fumarate reductase/succinate dehydrogenase, transmembrane subunit"/>
    <property type="match status" value="1"/>
</dbReference>
<organism evidence="8">
    <name type="scientific">Candidatus Berkiella aquae</name>
    <dbReference type="NCBI Taxonomy" id="295108"/>
    <lineage>
        <taxon>Bacteria</taxon>
        <taxon>Pseudomonadati</taxon>
        <taxon>Pseudomonadota</taxon>
        <taxon>Gammaproteobacteria</taxon>
        <taxon>Candidatus Berkiellales</taxon>
        <taxon>Candidatus Berkiellaceae</taxon>
        <taxon>Candidatus Berkiella</taxon>
    </lineage>
</organism>
<evidence type="ECO:0000256" key="2">
    <source>
        <dbReference type="ARBA" id="ARBA00004141"/>
    </source>
</evidence>
<dbReference type="Proteomes" id="UP000051497">
    <property type="component" value="Unassembled WGS sequence"/>
</dbReference>
<dbReference type="GO" id="GO:0005886">
    <property type="term" value="C:plasma membrane"/>
    <property type="evidence" value="ECO:0007669"/>
    <property type="project" value="TreeGrafter"/>
</dbReference>
<reference evidence="8" key="1">
    <citation type="submission" date="2015-09" db="EMBL/GenBank/DDBJ databases">
        <title>Draft Genome Sequences of Two Novel Amoeba-resistant Intranuclear Bacteria, Candidatus Berkiella cookevillensis and Candidatus Berkiella aquae.</title>
        <authorList>
            <person name="Mehari Y.T."/>
            <person name="Arivett B.A."/>
            <person name="Farone A.L."/>
            <person name="Gunderson J.H."/>
            <person name="Farone M.B."/>
        </authorList>
    </citation>
    <scope>NUCLEOTIDE SEQUENCE [LARGE SCALE GENOMIC DNA]</scope>
    <source>
        <strain evidence="8">HT99</strain>
    </source>
</reference>
<dbReference type="GO" id="GO:0017004">
    <property type="term" value="P:cytochrome complex assembly"/>
    <property type="evidence" value="ECO:0007669"/>
    <property type="project" value="TreeGrafter"/>
</dbReference>
<comment type="subcellular location">
    <subcellularLocation>
        <location evidence="2">Membrane</location>
        <topology evidence="2">Multi-pass membrane protein</topology>
    </subcellularLocation>
</comment>
<dbReference type="EMBL" id="LKAJ02000001">
    <property type="protein sequence ID" value="MCS5712051.1"/>
    <property type="molecule type" value="Genomic_DNA"/>
</dbReference>
<evidence type="ECO:0000313" key="8">
    <source>
        <dbReference type="EMBL" id="KRG22584.1"/>
    </source>
</evidence>
<evidence type="ECO:0000313" key="10">
    <source>
        <dbReference type="Proteomes" id="UP000051497"/>
    </source>
</evidence>
<dbReference type="EMBL" id="LKAJ01000001">
    <property type="protein sequence ID" value="KRG22584.1"/>
    <property type="molecule type" value="Genomic_DNA"/>
</dbReference>
<evidence type="ECO:0000256" key="4">
    <source>
        <dbReference type="ARBA" id="ARBA00022989"/>
    </source>
</evidence>
<feature type="transmembrane region" description="Helical" evidence="7">
    <location>
        <begin position="54"/>
        <end position="74"/>
    </location>
</feature>
<evidence type="ECO:0000256" key="3">
    <source>
        <dbReference type="ARBA" id="ARBA00022692"/>
    </source>
</evidence>
<dbReference type="GO" id="GO:0006099">
    <property type="term" value="P:tricarboxylic acid cycle"/>
    <property type="evidence" value="ECO:0007669"/>
    <property type="project" value="UniProtKB-UniPathway"/>
</dbReference>
<keyword evidence="4 7" id="KW-1133">Transmembrane helix</keyword>
<gene>
    <name evidence="8" type="primary">sdhD</name>
    <name evidence="8" type="ORF">HT99x_00122</name>
    <name evidence="9" type="ORF">HT99x_011460</name>
</gene>
<evidence type="ECO:0000256" key="6">
    <source>
        <dbReference type="PIRSR" id="PIRSR000169-2"/>
    </source>
</evidence>
<accession>A0A0Q9Z1X3</accession>
<name>A0A0Q9Z1X3_9GAMM</name>
<keyword evidence="7" id="KW-0472">Membrane</keyword>
<dbReference type="GO" id="GO:0046872">
    <property type="term" value="F:metal ion binding"/>
    <property type="evidence" value="ECO:0007669"/>
    <property type="project" value="UniProtKB-KW"/>
</dbReference>
<comment type="cofactor">
    <cofactor evidence="6">
        <name>heme</name>
        <dbReference type="ChEBI" id="CHEBI:30413"/>
    </cofactor>
    <text evidence="6">The heme is bound between the two transmembrane subunits.</text>
</comment>
<evidence type="ECO:0000256" key="7">
    <source>
        <dbReference type="SAM" id="Phobius"/>
    </source>
</evidence>
<feature type="binding site" evidence="5">
    <location>
        <position position="78"/>
    </location>
    <ligand>
        <name>a ubiquinone</name>
        <dbReference type="ChEBI" id="CHEBI:16389"/>
    </ligand>
</feature>
<reference evidence="9" key="2">
    <citation type="journal article" date="2016" name="Genome Announc.">
        <title>Draft Genome Sequences of Two Novel Amoeba-Resistant Intranuclear Bacteria, 'Candidatus Berkiella cookevillensis' and 'Candidatus Berkiella aquae'.</title>
        <authorList>
            <person name="Mehari Y.T."/>
            <person name="Arivett B.A."/>
            <person name="Farone A.L."/>
            <person name="Gunderson J.H."/>
            <person name="Farone M.B."/>
        </authorList>
    </citation>
    <scope>NUCLEOTIDE SEQUENCE</scope>
    <source>
        <strain evidence="9">HT99</strain>
    </source>
</reference>
<proteinExistence type="predicted"/>
<keyword evidence="3 7" id="KW-0812">Transmembrane</keyword>
<reference evidence="9" key="3">
    <citation type="submission" date="2021-06" db="EMBL/GenBank/DDBJ databases">
        <title>Genomic Description and Analysis of Intracellular Bacteria, Candidatus Berkiella cookevillensis and Candidatus Berkiella aquae.</title>
        <authorList>
            <person name="Kidane D.T."/>
            <person name="Mehari Y.T."/>
            <person name="Rice F.C."/>
            <person name="Arivett B.A."/>
            <person name="Farone A.L."/>
            <person name="Berk S.G."/>
            <person name="Farone M.B."/>
        </authorList>
    </citation>
    <scope>NUCLEOTIDE SEQUENCE</scope>
    <source>
        <strain evidence="9">HT99</strain>
    </source>
</reference>
<dbReference type="SUPFAM" id="SSF81343">
    <property type="entry name" value="Fumarate reductase respiratory complex transmembrane subunits"/>
    <property type="match status" value="1"/>
</dbReference>
<dbReference type="GO" id="GO:0020037">
    <property type="term" value="F:heme binding"/>
    <property type="evidence" value="ECO:0007669"/>
    <property type="project" value="InterPro"/>
</dbReference>
<dbReference type="InterPro" id="IPR034804">
    <property type="entry name" value="SQR/QFR_C/D"/>
</dbReference>
<evidence type="ECO:0000313" key="9">
    <source>
        <dbReference type="EMBL" id="MCS5712051.1"/>
    </source>
</evidence>
<dbReference type="GO" id="GO:0009055">
    <property type="term" value="F:electron transfer activity"/>
    <property type="evidence" value="ECO:0007669"/>
    <property type="project" value="TreeGrafter"/>
</dbReference>
<dbReference type="PANTHER" id="PTHR38689:SF1">
    <property type="entry name" value="SUCCINATE DEHYDROGENASE HYDROPHOBIC MEMBRANE ANCHOR SUBUNIT"/>
    <property type="match status" value="1"/>
</dbReference>
<dbReference type="RefSeq" id="WP_075064784.1">
    <property type="nucleotide sequence ID" value="NZ_LKAJ02000001.1"/>
</dbReference>